<name>A0A3Q9ITU9_9BACT</name>
<dbReference type="KEGG" id="buy:D8S85_10015"/>
<reference evidence="1 2" key="1">
    <citation type="submission" date="2018-10" db="EMBL/GenBank/DDBJ databases">
        <title>Butyricimonas faecalis sp. nov., isolated from human faeces and emended description of the genus Butyricimonas.</title>
        <authorList>
            <person name="Le Roy T."/>
            <person name="Van der Smissen P."/>
            <person name="Paquot A."/>
            <person name="Delzenne N."/>
            <person name="Muccioli G."/>
            <person name="Collet J.-F."/>
            <person name="Cani P.D."/>
        </authorList>
    </citation>
    <scope>NUCLEOTIDE SEQUENCE [LARGE SCALE GENOMIC DNA]</scope>
    <source>
        <strain evidence="1 2">H184</strain>
    </source>
</reference>
<dbReference type="EMBL" id="CP032819">
    <property type="protein sequence ID" value="AZS29848.1"/>
    <property type="molecule type" value="Genomic_DNA"/>
</dbReference>
<accession>A0A3Q9ITU9</accession>
<proteinExistence type="predicted"/>
<dbReference type="AlphaFoldDB" id="A0A3Q9ITU9"/>
<evidence type="ECO:0000313" key="1">
    <source>
        <dbReference type="EMBL" id="AZS29848.1"/>
    </source>
</evidence>
<gene>
    <name evidence="1" type="ORF">D8S85_10015</name>
</gene>
<keyword evidence="2" id="KW-1185">Reference proteome</keyword>
<evidence type="ECO:0000313" key="2">
    <source>
        <dbReference type="Proteomes" id="UP000270673"/>
    </source>
</evidence>
<organism evidence="1 2">
    <name type="scientific">Butyricimonas faecalis</name>
    <dbReference type="NCBI Taxonomy" id="2093856"/>
    <lineage>
        <taxon>Bacteria</taxon>
        <taxon>Pseudomonadati</taxon>
        <taxon>Bacteroidota</taxon>
        <taxon>Bacteroidia</taxon>
        <taxon>Bacteroidales</taxon>
        <taxon>Odoribacteraceae</taxon>
        <taxon>Butyricimonas</taxon>
    </lineage>
</organism>
<protein>
    <submittedName>
        <fullName evidence="1">Uncharacterized protein</fullName>
    </submittedName>
</protein>
<dbReference type="Proteomes" id="UP000270673">
    <property type="component" value="Chromosome"/>
</dbReference>
<sequence length="65" mass="7060">MHIIFEGAVNLLQFQWQAFFLPAAVADIRFRTPVGSINVPPSFLEVICNGSGGTVLFGIPVKINT</sequence>